<dbReference type="InterPro" id="IPR029058">
    <property type="entry name" value="AB_hydrolase_fold"/>
</dbReference>
<dbReference type="PANTHER" id="PTHR48182:SF2">
    <property type="entry name" value="PROTEIN SERAC1"/>
    <property type="match status" value="1"/>
</dbReference>
<evidence type="ECO:0000256" key="1">
    <source>
        <dbReference type="ARBA" id="ARBA00004173"/>
    </source>
</evidence>
<comment type="caution">
    <text evidence="8">The sequence shown here is derived from an EMBL/GenBank/DDBJ whole genome shotgun (WGS) entry which is preliminary data.</text>
</comment>
<keyword evidence="9" id="KW-1185">Reference proteome</keyword>
<organism evidence="8 9">
    <name type="scientific">Diplodia intermedia</name>
    <dbReference type="NCBI Taxonomy" id="856260"/>
    <lineage>
        <taxon>Eukaryota</taxon>
        <taxon>Fungi</taxon>
        <taxon>Dikarya</taxon>
        <taxon>Ascomycota</taxon>
        <taxon>Pezizomycotina</taxon>
        <taxon>Dothideomycetes</taxon>
        <taxon>Dothideomycetes incertae sedis</taxon>
        <taxon>Botryosphaeriales</taxon>
        <taxon>Botryosphaeriaceae</taxon>
        <taxon>Diplodia</taxon>
    </lineage>
</organism>
<evidence type="ECO:0000256" key="7">
    <source>
        <dbReference type="SAM" id="MobiDB-lite"/>
    </source>
</evidence>
<keyword evidence="4" id="KW-0256">Endoplasmic reticulum</keyword>
<keyword evidence="5" id="KW-0496">Mitochondrion</keyword>
<feature type="region of interest" description="Disordered" evidence="7">
    <location>
        <begin position="186"/>
        <end position="211"/>
    </location>
</feature>
<evidence type="ECO:0000256" key="4">
    <source>
        <dbReference type="ARBA" id="ARBA00022824"/>
    </source>
</evidence>
<protein>
    <submittedName>
        <fullName evidence="8">Uncharacterized protein</fullName>
    </submittedName>
</protein>
<evidence type="ECO:0000256" key="6">
    <source>
        <dbReference type="ARBA" id="ARBA00023136"/>
    </source>
</evidence>
<keyword evidence="6" id="KW-0472">Membrane</keyword>
<evidence type="ECO:0000313" key="8">
    <source>
        <dbReference type="EMBL" id="KAL1637225.1"/>
    </source>
</evidence>
<comment type="subcellular location">
    <subcellularLocation>
        <location evidence="2">Endoplasmic reticulum</location>
    </subcellularLocation>
    <subcellularLocation>
        <location evidence="3">Membrane</location>
    </subcellularLocation>
    <subcellularLocation>
        <location evidence="1">Mitochondrion</location>
    </subcellularLocation>
</comment>
<reference evidence="8 9" key="1">
    <citation type="journal article" date="2023" name="Plant Dis.">
        <title>First Report of Diplodia intermedia Causing Canker and Dieback Diseases on Apple Trees in Canada.</title>
        <authorList>
            <person name="Ellouze W."/>
            <person name="Ilyukhin E."/>
            <person name="Sulman M."/>
            <person name="Ali S."/>
        </authorList>
    </citation>
    <scope>NUCLEOTIDE SEQUENCE [LARGE SCALE GENOMIC DNA]</scope>
    <source>
        <strain evidence="8 9">M45-28</strain>
    </source>
</reference>
<dbReference type="EMBL" id="JAKEKT020000092">
    <property type="protein sequence ID" value="KAL1637225.1"/>
    <property type="molecule type" value="Genomic_DNA"/>
</dbReference>
<dbReference type="InterPro" id="IPR052374">
    <property type="entry name" value="SERAC1"/>
</dbReference>
<dbReference type="PANTHER" id="PTHR48182">
    <property type="entry name" value="PROTEIN SERAC1"/>
    <property type="match status" value="1"/>
</dbReference>
<accession>A0ABR3TCF7</accession>
<dbReference type="Proteomes" id="UP001521184">
    <property type="component" value="Unassembled WGS sequence"/>
</dbReference>
<name>A0ABR3TCF7_9PEZI</name>
<dbReference type="SUPFAM" id="SSF53474">
    <property type="entry name" value="alpha/beta-Hydrolases"/>
    <property type="match status" value="1"/>
</dbReference>
<evidence type="ECO:0000256" key="3">
    <source>
        <dbReference type="ARBA" id="ARBA00004370"/>
    </source>
</evidence>
<gene>
    <name evidence="8" type="ORF">SLS58_009412</name>
</gene>
<evidence type="ECO:0000313" key="9">
    <source>
        <dbReference type="Proteomes" id="UP001521184"/>
    </source>
</evidence>
<evidence type="ECO:0000256" key="2">
    <source>
        <dbReference type="ARBA" id="ARBA00004240"/>
    </source>
</evidence>
<proteinExistence type="predicted"/>
<sequence>MPADEPMGQPAKSSRKINWMSDKDMLPHTLPKANIIGYGLDLFCASRKVPPNISLETLVSNISKDIIAFRKTRPQKPIIFIGHGYGSIVIDKILFTDSRIKGDERKDWEQLQSATAAVILFGAPLLNFTHLKSWFDKNVRLTYSGDINTYFESASYKLDYWRRQFKEATNKGISILAFSEQTLSKEEKVTSNEGKAAPKEEPGSPKDQKHVEDREILESWEEIAELCSDSDIASVVLVRALFKAPRRTLMPGKLAKKQSWSYEKYLPPTKMDLYLTSMSRFIAL</sequence>
<evidence type="ECO:0000256" key="5">
    <source>
        <dbReference type="ARBA" id="ARBA00023128"/>
    </source>
</evidence>